<keyword evidence="7" id="KW-0547">Nucleotide-binding</keyword>
<evidence type="ECO:0000256" key="11">
    <source>
        <dbReference type="ARBA" id="ARBA00023012"/>
    </source>
</evidence>
<dbReference type="CDD" id="cd00075">
    <property type="entry name" value="HATPase"/>
    <property type="match status" value="1"/>
</dbReference>
<protein>
    <recommendedName>
        <fullName evidence="3">histidine kinase</fullName>
        <ecNumber evidence="3">2.7.13.3</ecNumber>
    </recommendedName>
</protein>
<dbReference type="Gene3D" id="3.30.565.10">
    <property type="entry name" value="Histidine kinase-like ATPase, C-terminal domain"/>
    <property type="match status" value="1"/>
</dbReference>
<keyword evidence="12 13" id="KW-0472">Membrane</keyword>
<dbReference type="Pfam" id="PF02518">
    <property type="entry name" value="HATPase_c"/>
    <property type="match status" value="1"/>
</dbReference>
<evidence type="ECO:0000256" key="1">
    <source>
        <dbReference type="ARBA" id="ARBA00000085"/>
    </source>
</evidence>
<evidence type="ECO:0000256" key="2">
    <source>
        <dbReference type="ARBA" id="ARBA00004141"/>
    </source>
</evidence>
<comment type="catalytic activity">
    <reaction evidence="1">
        <text>ATP + protein L-histidine = ADP + protein N-phospho-L-histidine.</text>
        <dbReference type="EC" id="2.7.13.3"/>
    </reaction>
</comment>
<evidence type="ECO:0000256" key="3">
    <source>
        <dbReference type="ARBA" id="ARBA00012438"/>
    </source>
</evidence>
<organism evidence="15 16">
    <name type="scientific">Zunongwangia pacifica</name>
    <dbReference type="NCBI Taxonomy" id="2911062"/>
    <lineage>
        <taxon>Bacteria</taxon>
        <taxon>Pseudomonadati</taxon>
        <taxon>Bacteroidota</taxon>
        <taxon>Flavobacteriia</taxon>
        <taxon>Flavobacteriales</taxon>
        <taxon>Flavobacteriaceae</taxon>
        <taxon>Zunongwangia</taxon>
    </lineage>
</organism>
<dbReference type="Pfam" id="PF00512">
    <property type="entry name" value="HisKA"/>
    <property type="match status" value="1"/>
</dbReference>
<dbReference type="CDD" id="cd00082">
    <property type="entry name" value="HisKA"/>
    <property type="match status" value="1"/>
</dbReference>
<accession>A0A9X1ZRY2</accession>
<dbReference type="InterPro" id="IPR004358">
    <property type="entry name" value="Sig_transdc_His_kin-like_C"/>
</dbReference>
<dbReference type="InterPro" id="IPR052023">
    <property type="entry name" value="Histidine_kinase_KdpD"/>
</dbReference>
<name>A0A9X1ZRY2_9FLAO</name>
<feature type="domain" description="Histidine kinase" evidence="14">
    <location>
        <begin position="137"/>
        <end position="351"/>
    </location>
</feature>
<feature type="transmembrane region" description="Helical" evidence="13">
    <location>
        <begin position="12"/>
        <end position="32"/>
    </location>
</feature>
<evidence type="ECO:0000256" key="5">
    <source>
        <dbReference type="ARBA" id="ARBA00022679"/>
    </source>
</evidence>
<comment type="subcellular location">
    <subcellularLocation>
        <location evidence="2">Membrane</location>
        <topology evidence="2">Multi-pass membrane protein</topology>
    </subcellularLocation>
</comment>
<dbReference type="AlphaFoldDB" id="A0A9X1ZRY2"/>
<evidence type="ECO:0000256" key="10">
    <source>
        <dbReference type="ARBA" id="ARBA00022989"/>
    </source>
</evidence>
<dbReference type="GO" id="GO:0000155">
    <property type="term" value="F:phosphorelay sensor kinase activity"/>
    <property type="evidence" value="ECO:0007669"/>
    <property type="project" value="InterPro"/>
</dbReference>
<dbReference type="SUPFAM" id="SSF55874">
    <property type="entry name" value="ATPase domain of HSP90 chaperone/DNA topoisomerase II/histidine kinase"/>
    <property type="match status" value="1"/>
</dbReference>
<dbReference type="InterPro" id="IPR003594">
    <property type="entry name" value="HATPase_dom"/>
</dbReference>
<keyword evidence="11" id="KW-0902">Two-component regulatory system</keyword>
<keyword evidence="4" id="KW-0597">Phosphoprotein</keyword>
<dbReference type="GO" id="GO:0005886">
    <property type="term" value="C:plasma membrane"/>
    <property type="evidence" value="ECO:0007669"/>
    <property type="project" value="TreeGrafter"/>
</dbReference>
<dbReference type="InterPro" id="IPR005467">
    <property type="entry name" value="His_kinase_dom"/>
</dbReference>
<dbReference type="SUPFAM" id="SSF47384">
    <property type="entry name" value="Homodimeric domain of signal transducing histidine kinase"/>
    <property type="match status" value="1"/>
</dbReference>
<dbReference type="EMBL" id="JAKHSK010000029">
    <property type="protein sequence ID" value="MCL6219942.1"/>
    <property type="molecule type" value="Genomic_DNA"/>
</dbReference>
<dbReference type="InterPro" id="IPR003661">
    <property type="entry name" value="HisK_dim/P_dom"/>
</dbReference>
<evidence type="ECO:0000313" key="15">
    <source>
        <dbReference type="EMBL" id="MCL6219942.1"/>
    </source>
</evidence>
<dbReference type="PANTHER" id="PTHR45569:SF1">
    <property type="entry name" value="SENSOR PROTEIN KDPD"/>
    <property type="match status" value="1"/>
</dbReference>
<dbReference type="Gene3D" id="1.20.120.620">
    <property type="entry name" value="Backbone structure of the membrane domain of e. Coli histidine kinase receptor kdpd"/>
    <property type="match status" value="1"/>
</dbReference>
<dbReference type="Gene3D" id="1.10.287.130">
    <property type="match status" value="1"/>
</dbReference>
<feature type="transmembrane region" description="Helical" evidence="13">
    <location>
        <begin position="61"/>
        <end position="79"/>
    </location>
</feature>
<comment type="caution">
    <text evidence="15">The sequence shown here is derived from an EMBL/GenBank/DDBJ whole genome shotgun (WGS) entry which is preliminary data.</text>
</comment>
<dbReference type="PANTHER" id="PTHR45569">
    <property type="entry name" value="SENSOR PROTEIN KDPD"/>
    <property type="match status" value="1"/>
</dbReference>
<evidence type="ECO:0000259" key="14">
    <source>
        <dbReference type="PROSITE" id="PS50109"/>
    </source>
</evidence>
<keyword evidence="10 13" id="KW-1133">Transmembrane helix</keyword>
<evidence type="ECO:0000256" key="7">
    <source>
        <dbReference type="ARBA" id="ARBA00022741"/>
    </source>
</evidence>
<dbReference type="SMART" id="SM00387">
    <property type="entry name" value="HATPase_c"/>
    <property type="match status" value="1"/>
</dbReference>
<keyword evidence="9" id="KW-0067">ATP-binding</keyword>
<dbReference type="InterPro" id="IPR025201">
    <property type="entry name" value="KdpD_TM"/>
</dbReference>
<keyword evidence="6 13" id="KW-0812">Transmembrane</keyword>
<dbReference type="InterPro" id="IPR036890">
    <property type="entry name" value="HATPase_C_sf"/>
</dbReference>
<evidence type="ECO:0000256" key="8">
    <source>
        <dbReference type="ARBA" id="ARBA00022777"/>
    </source>
</evidence>
<dbReference type="Proteomes" id="UP001139521">
    <property type="component" value="Unassembled WGS sequence"/>
</dbReference>
<keyword evidence="8 15" id="KW-0418">Kinase</keyword>
<dbReference type="Pfam" id="PF13493">
    <property type="entry name" value="DUF4118"/>
    <property type="match status" value="1"/>
</dbReference>
<reference evidence="15" key="1">
    <citation type="submission" date="2022-01" db="EMBL/GenBank/DDBJ databases">
        <title>Genome sequencing of Zunongwangia sp. M21534 genome.</title>
        <authorList>
            <person name="Chen Y."/>
            <person name="Dong C."/>
            <person name="Shao Z."/>
        </authorList>
    </citation>
    <scope>NUCLEOTIDE SEQUENCE</scope>
    <source>
        <strain evidence="15">MCCC M21534</strain>
    </source>
</reference>
<evidence type="ECO:0000313" key="16">
    <source>
        <dbReference type="Proteomes" id="UP001139521"/>
    </source>
</evidence>
<evidence type="ECO:0000256" key="13">
    <source>
        <dbReference type="SAM" id="Phobius"/>
    </source>
</evidence>
<evidence type="ECO:0000256" key="4">
    <source>
        <dbReference type="ARBA" id="ARBA00022553"/>
    </source>
</evidence>
<gene>
    <name evidence="15" type="ORF">L1967_16745</name>
</gene>
<dbReference type="PRINTS" id="PR00344">
    <property type="entry name" value="BCTRLSENSOR"/>
</dbReference>
<dbReference type="EC" id="2.7.13.3" evidence="3"/>
<proteinExistence type="predicted"/>
<dbReference type="GO" id="GO:0005524">
    <property type="term" value="F:ATP binding"/>
    <property type="evidence" value="ECO:0007669"/>
    <property type="project" value="UniProtKB-KW"/>
</dbReference>
<feature type="transmembrane region" description="Helical" evidence="13">
    <location>
        <begin position="91"/>
        <end position="109"/>
    </location>
</feature>
<dbReference type="SMART" id="SM00388">
    <property type="entry name" value="HisKA"/>
    <property type="match status" value="1"/>
</dbReference>
<dbReference type="InterPro" id="IPR038318">
    <property type="entry name" value="KdpD_sf"/>
</dbReference>
<dbReference type="PROSITE" id="PS50109">
    <property type="entry name" value="HIS_KIN"/>
    <property type="match status" value="1"/>
</dbReference>
<keyword evidence="5" id="KW-0808">Transferase</keyword>
<dbReference type="InterPro" id="IPR036097">
    <property type="entry name" value="HisK_dim/P_sf"/>
</dbReference>
<evidence type="ECO:0000256" key="12">
    <source>
        <dbReference type="ARBA" id="ARBA00023136"/>
    </source>
</evidence>
<evidence type="ECO:0000256" key="6">
    <source>
        <dbReference type="ARBA" id="ARBA00022692"/>
    </source>
</evidence>
<sequence>MKSIFSRDISKTKQYGISISLILISSVSSYFFHDLMGYRAVALLLLLTVSISAVLFDILPVLICALLSALLLNFFFIPPTFTFKIESAEDVLMFLMYLLVAMINAVLTIKIRQFENKKRDEEEKEKTIALYNTLLNSLSHELRTPIATIIGSVDTIVDNEDKLSKKNIHELYTEIATAGSRLNRQVENLLNMSRLDAGMLKPTFDWVDVNELVFKAIKESEHSIENTKVIFEPSEKVALIYLDGGFLEMILYNLIHNAIRHTPKNSNILINCGYKDERLIIDISDNGLGFPKEEIDFVFDKFYKLNGTATGGTGLGLSIVKGFTEALNGKITLENKKTGGAHFRLEIPARTSTLDIKENE</sequence>
<keyword evidence="16" id="KW-1185">Reference proteome</keyword>
<evidence type="ECO:0000256" key="9">
    <source>
        <dbReference type="ARBA" id="ARBA00022840"/>
    </source>
</evidence>
<dbReference type="RefSeq" id="WP_249602652.1">
    <property type="nucleotide sequence ID" value="NZ_JAKHSK010000029.1"/>
</dbReference>